<proteinExistence type="inferred from homology"/>
<evidence type="ECO:0000256" key="2">
    <source>
        <dbReference type="ARBA" id="ARBA00001946"/>
    </source>
</evidence>
<feature type="binding site" evidence="8">
    <location>
        <position position="215"/>
    </location>
    <ligand>
        <name>Mg(2+)</name>
        <dbReference type="ChEBI" id="CHEBI:18420"/>
        <label>1</label>
        <note>catalytic</note>
    </ligand>
</feature>
<comment type="similarity">
    <text evidence="3 9">Belongs to the inositol monophosphatase superfamily.</text>
</comment>
<evidence type="ECO:0000256" key="1">
    <source>
        <dbReference type="ARBA" id="ARBA00001033"/>
    </source>
</evidence>
<comment type="cofactor">
    <cofactor evidence="2 8 9">
        <name>Mg(2+)</name>
        <dbReference type="ChEBI" id="CHEBI:18420"/>
    </cofactor>
</comment>
<dbReference type="AlphaFoldDB" id="A0A348HEW6"/>
<feature type="binding site" evidence="8">
    <location>
        <position position="92"/>
    </location>
    <ligand>
        <name>Mg(2+)</name>
        <dbReference type="ChEBI" id="CHEBI:18420"/>
        <label>1</label>
        <note>catalytic</note>
    </ligand>
</feature>
<dbReference type="PROSITE" id="PS00629">
    <property type="entry name" value="IMP_1"/>
    <property type="match status" value="1"/>
</dbReference>
<dbReference type="InterPro" id="IPR000760">
    <property type="entry name" value="Inositol_monophosphatase-like"/>
</dbReference>
<keyword evidence="6" id="KW-0889">Transcription antitermination</keyword>
<dbReference type="Gene3D" id="3.40.190.80">
    <property type="match status" value="1"/>
</dbReference>
<dbReference type="Gene3D" id="3.30.540.10">
    <property type="entry name" value="Fructose-1,6-Bisphosphatase, subunit A, domain 1"/>
    <property type="match status" value="1"/>
</dbReference>
<dbReference type="PANTHER" id="PTHR20854">
    <property type="entry name" value="INOSITOL MONOPHOSPHATASE"/>
    <property type="match status" value="1"/>
</dbReference>
<dbReference type="InterPro" id="IPR033942">
    <property type="entry name" value="IMPase"/>
</dbReference>
<feature type="binding site" evidence="8">
    <location>
        <position position="69"/>
    </location>
    <ligand>
        <name>Mg(2+)</name>
        <dbReference type="ChEBI" id="CHEBI:18420"/>
        <label>1</label>
        <note>catalytic</note>
    </ligand>
</feature>
<keyword evidence="4 8" id="KW-0479">Metal-binding</keyword>
<dbReference type="RefSeq" id="WP_027705752.1">
    <property type="nucleotide sequence ID" value="NZ_AP018933.1"/>
</dbReference>
<evidence type="ECO:0000313" key="10">
    <source>
        <dbReference type="EMBL" id="BBG30168.1"/>
    </source>
</evidence>
<organism evidence="10 11">
    <name type="scientific">Zymobacter palmae</name>
    <dbReference type="NCBI Taxonomy" id="33074"/>
    <lineage>
        <taxon>Bacteria</taxon>
        <taxon>Pseudomonadati</taxon>
        <taxon>Pseudomonadota</taxon>
        <taxon>Gammaproteobacteria</taxon>
        <taxon>Oceanospirillales</taxon>
        <taxon>Halomonadaceae</taxon>
        <taxon>Zymobacter group</taxon>
        <taxon>Zymobacter</taxon>
    </lineage>
</organism>
<protein>
    <recommendedName>
        <fullName evidence="9">Inositol-1-monophosphatase</fullName>
        <ecNumber evidence="9">3.1.3.25</ecNumber>
    </recommendedName>
</protein>
<evidence type="ECO:0000256" key="6">
    <source>
        <dbReference type="ARBA" id="ARBA00022814"/>
    </source>
</evidence>
<dbReference type="EMBL" id="AP018933">
    <property type="protein sequence ID" value="BBG30168.1"/>
    <property type="molecule type" value="Genomic_DNA"/>
</dbReference>
<dbReference type="EC" id="3.1.3.25" evidence="9"/>
<dbReference type="SUPFAM" id="SSF56655">
    <property type="entry name" value="Carbohydrate phosphatase"/>
    <property type="match status" value="1"/>
</dbReference>
<dbReference type="PANTHER" id="PTHR20854:SF4">
    <property type="entry name" value="INOSITOL-1-MONOPHOSPHATASE-RELATED"/>
    <property type="match status" value="1"/>
</dbReference>
<comment type="catalytic activity">
    <reaction evidence="1 9">
        <text>a myo-inositol phosphate + H2O = myo-inositol + phosphate</text>
        <dbReference type="Rhea" id="RHEA:24056"/>
        <dbReference type="ChEBI" id="CHEBI:15377"/>
        <dbReference type="ChEBI" id="CHEBI:17268"/>
        <dbReference type="ChEBI" id="CHEBI:43474"/>
        <dbReference type="ChEBI" id="CHEBI:84139"/>
        <dbReference type="EC" id="3.1.3.25"/>
    </reaction>
</comment>
<dbReference type="PRINTS" id="PR00377">
    <property type="entry name" value="IMPHPHTASES"/>
</dbReference>
<dbReference type="GO" id="GO:0008934">
    <property type="term" value="F:inositol monophosphate 1-phosphatase activity"/>
    <property type="evidence" value="ECO:0007669"/>
    <property type="project" value="InterPro"/>
</dbReference>
<evidence type="ECO:0000256" key="4">
    <source>
        <dbReference type="ARBA" id="ARBA00022723"/>
    </source>
</evidence>
<dbReference type="PROSITE" id="PS00630">
    <property type="entry name" value="IMP_2"/>
    <property type="match status" value="1"/>
</dbReference>
<dbReference type="Proteomes" id="UP000267342">
    <property type="component" value="Chromosome"/>
</dbReference>
<dbReference type="GO" id="GO:0046872">
    <property type="term" value="F:metal ion binding"/>
    <property type="evidence" value="ECO:0007669"/>
    <property type="project" value="UniProtKB-KW"/>
</dbReference>
<dbReference type="InterPro" id="IPR020583">
    <property type="entry name" value="Inositol_monoP_metal-BS"/>
</dbReference>
<gene>
    <name evidence="10" type="ORF">ZBT109_1408</name>
</gene>
<feature type="binding site" evidence="8">
    <location>
        <position position="91"/>
    </location>
    <ligand>
        <name>Mg(2+)</name>
        <dbReference type="ChEBI" id="CHEBI:18420"/>
        <label>1</label>
        <note>catalytic</note>
    </ligand>
</feature>
<reference evidence="10 11" key="1">
    <citation type="submission" date="2018-09" db="EMBL/GenBank/DDBJ databases">
        <title>Zymobacter palmae IAM14233 (=T109) whole genome analysis.</title>
        <authorList>
            <person name="Yanase H."/>
        </authorList>
    </citation>
    <scope>NUCLEOTIDE SEQUENCE [LARGE SCALE GENOMIC DNA]</scope>
    <source>
        <strain evidence="10 11">IAM14233</strain>
    </source>
</reference>
<accession>A0A348HEW6</accession>
<evidence type="ECO:0000256" key="5">
    <source>
        <dbReference type="ARBA" id="ARBA00022801"/>
    </source>
</evidence>
<dbReference type="GO" id="GO:0007165">
    <property type="term" value="P:signal transduction"/>
    <property type="evidence" value="ECO:0007669"/>
    <property type="project" value="TreeGrafter"/>
</dbReference>
<dbReference type="KEGG" id="zpl:ZBT109_1408"/>
<keyword evidence="6" id="KW-0805">Transcription regulation</keyword>
<dbReference type="InterPro" id="IPR020550">
    <property type="entry name" value="Inositol_monophosphatase_CS"/>
</dbReference>
<evidence type="ECO:0000256" key="9">
    <source>
        <dbReference type="RuleBase" id="RU364068"/>
    </source>
</evidence>
<evidence type="ECO:0000256" key="7">
    <source>
        <dbReference type="ARBA" id="ARBA00022842"/>
    </source>
</evidence>
<evidence type="ECO:0000313" key="11">
    <source>
        <dbReference type="Proteomes" id="UP000267342"/>
    </source>
</evidence>
<name>A0A348HEW6_9GAMM</name>
<keyword evidence="7 8" id="KW-0460">Magnesium</keyword>
<feature type="binding site" evidence="8">
    <location>
        <position position="89"/>
    </location>
    <ligand>
        <name>Mg(2+)</name>
        <dbReference type="ChEBI" id="CHEBI:18420"/>
        <label>1</label>
        <note>catalytic</note>
    </ligand>
</feature>
<dbReference type="GO" id="GO:0046854">
    <property type="term" value="P:phosphatidylinositol phosphate biosynthetic process"/>
    <property type="evidence" value="ECO:0007669"/>
    <property type="project" value="InterPro"/>
</dbReference>
<evidence type="ECO:0000256" key="8">
    <source>
        <dbReference type="PIRSR" id="PIRSR600760-2"/>
    </source>
</evidence>
<sequence>MMSLHQRCHIAEAIARRAGDALLEARQHGGFGARLKRGEELVTDIDVQLDTMISQALEGMYPGEARLTEELAPDAMSRAQLEGPLWVVDPIDGTVNFAHGHAHVAVSIAWCDEGQPQIGVVHAPFLNETFTAIRGEGAWRNGHPIHCRQITRLDEALIATGFAYDRSARPRQLELAGRLLMQCRDLRRNGAAALDLCHVADGRLDGYFESVSPWDMAAGTLIAQEAGACFSHYGPVPDTVPAALYSRDMLVCVPALQASLASLLAAQ</sequence>
<dbReference type="STRING" id="1123510.GCA_000620025_00402"/>
<keyword evidence="11" id="KW-1185">Reference proteome</keyword>
<evidence type="ECO:0000256" key="3">
    <source>
        <dbReference type="ARBA" id="ARBA00009759"/>
    </source>
</evidence>
<dbReference type="CDD" id="cd01639">
    <property type="entry name" value="IMPase"/>
    <property type="match status" value="1"/>
</dbReference>
<keyword evidence="6" id="KW-0804">Transcription</keyword>
<keyword evidence="5 9" id="KW-0378">Hydrolase</keyword>
<dbReference type="GO" id="GO:0006020">
    <property type="term" value="P:inositol metabolic process"/>
    <property type="evidence" value="ECO:0007669"/>
    <property type="project" value="TreeGrafter"/>
</dbReference>
<dbReference type="Pfam" id="PF00459">
    <property type="entry name" value="Inositol_P"/>
    <property type="match status" value="1"/>
</dbReference>
<dbReference type="GO" id="GO:0031564">
    <property type="term" value="P:transcription antitermination"/>
    <property type="evidence" value="ECO:0007669"/>
    <property type="project" value="UniProtKB-KW"/>
</dbReference>